<comment type="similarity">
    <text evidence="2">Belongs to the bacterial ribosomal protein bL36 family.</text>
</comment>
<evidence type="ECO:0000256" key="2">
    <source>
        <dbReference type="ARBA" id="ARBA00007645"/>
    </source>
</evidence>
<dbReference type="AlphaFoldDB" id="A0A151JCM5"/>
<evidence type="ECO:0000256" key="4">
    <source>
        <dbReference type="ARBA" id="ARBA00022980"/>
    </source>
</evidence>
<evidence type="ECO:0000256" key="5">
    <source>
        <dbReference type="ARBA" id="ARBA00023128"/>
    </source>
</evidence>
<dbReference type="PANTHER" id="PTHR46909:SF1">
    <property type="entry name" value="LARGE RIBOSOMAL SUBUNIT PROTEIN BL36M"/>
    <property type="match status" value="1"/>
</dbReference>
<evidence type="ECO:0000256" key="3">
    <source>
        <dbReference type="ARBA" id="ARBA00022946"/>
    </source>
</evidence>
<dbReference type="GO" id="GO:0003735">
    <property type="term" value="F:structural constituent of ribosome"/>
    <property type="evidence" value="ECO:0007669"/>
    <property type="project" value="InterPro"/>
</dbReference>
<evidence type="ECO:0000256" key="8">
    <source>
        <dbReference type="ARBA" id="ARBA00035411"/>
    </source>
</evidence>
<dbReference type="InterPro" id="IPR035977">
    <property type="entry name" value="Ribosomal_bL36_sp"/>
</dbReference>
<evidence type="ECO:0000256" key="1">
    <source>
        <dbReference type="ARBA" id="ARBA00004173"/>
    </source>
</evidence>
<keyword evidence="5" id="KW-0496">Mitochondrion</keyword>
<organism evidence="9 10">
    <name type="scientific">Trachymyrmex cornetzi</name>
    <dbReference type="NCBI Taxonomy" id="471704"/>
    <lineage>
        <taxon>Eukaryota</taxon>
        <taxon>Metazoa</taxon>
        <taxon>Ecdysozoa</taxon>
        <taxon>Arthropoda</taxon>
        <taxon>Hexapoda</taxon>
        <taxon>Insecta</taxon>
        <taxon>Pterygota</taxon>
        <taxon>Neoptera</taxon>
        <taxon>Endopterygota</taxon>
        <taxon>Hymenoptera</taxon>
        <taxon>Apocrita</taxon>
        <taxon>Aculeata</taxon>
        <taxon>Formicoidea</taxon>
        <taxon>Formicidae</taxon>
        <taxon>Myrmicinae</taxon>
        <taxon>Trachymyrmex</taxon>
    </lineage>
</organism>
<keyword evidence="10" id="KW-1185">Reference proteome</keyword>
<evidence type="ECO:0000256" key="6">
    <source>
        <dbReference type="ARBA" id="ARBA00023274"/>
    </source>
</evidence>
<reference evidence="9 10" key="1">
    <citation type="submission" date="2015-09" db="EMBL/GenBank/DDBJ databases">
        <title>Trachymyrmex cornetzi WGS genome.</title>
        <authorList>
            <person name="Nygaard S."/>
            <person name="Hu H."/>
            <person name="Boomsma J."/>
            <person name="Zhang G."/>
        </authorList>
    </citation>
    <scope>NUCLEOTIDE SEQUENCE [LARGE SCALE GENOMIC DNA]</scope>
    <source>
        <strain evidence="9">Tcor2-1</strain>
        <tissue evidence="9">Whole body</tissue>
    </source>
</reference>
<keyword evidence="3" id="KW-0809">Transit peptide</keyword>
<protein>
    <recommendedName>
        <fullName evidence="7">Large ribosomal subunit protein bL36m</fullName>
    </recommendedName>
    <alternativeName>
        <fullName evidence="8">39S ribosomal protein L36, mitochondrial</fullName>
    </alternativeName>
</protein>
<dbReference type="Proteomes" id="UP000078492">
    <property type="component" value="Unassembled WGS sequence"/>
</dbReference>
<dbReference type="STRING" id="471704.A0A151JCM5"/>
<dbReference type="SUPFAM" id="SSF57840">
    <property type="entry name" value="Ribosomal protein L36"/>
    <property type="match status" value="1"/>
</dbReference>
<dbReference type="InterPro" id="IPR000473">
    <property type="entry name" value="Ribosomal_bL36"/>
</dbReference>
<dbReference type="EMBL" id="KQ979060">
    <property type="protein sequence ID" value="KYN23167.1"/>
    <property type="molecule type" value="Genomic_DNA"/>
</dbReference>
<feature type="non-terminal residue" evidence="9">
    <location>
        <position position="1"/>
    </location>
</feature>
<dbReference type="InterPro" id="IPR052143">
    <property type="entry name" value="Mitoribosomal_bL36m"/>
</dbReference>
<keyword evidence="6" id="KW-0687">Ribonucleoprotein</keyword>
<accession>A0A151JCM5</accession>
<gene>
    <name evidence="9" type="ORF">ALC57_04409</name>
</gene>
<proteinExistence type="inferred from homology"/>
<sequence>KMNVAVIFKSVYQTINSMAPKVLTIPTVENVLFHRIHYMCNREKLYSSSNLSNHKSTRFLLQPILPIYNSICGLKAKGQLQLRCKDCYFLCKDDTWYVLCKTHPRHKQVKIKKKEYKTWIVTSASQSKVRGW</sequence>
<evidence type="ECO:0000313" key="9">
    <source>
        <dbReference type="EMBL" id="KYN23167.1"/>
    </source>
</evidence>
<evidence type="ECO:0000313" key="10">
    <source>
        <dbReference type="Proteomes" id="UP000078492"/>
    </source>
</evidence>
<comment type="subcellular location">
    <subcellularLocation>
        <location evidence="1">Mitochondrion</location>
    </subcellularLocation>
</comment>
<dbReference type="GO" id="GO:0005762">
    <property type="term" value="C:mitochondrial large ribosomal subunit"/>
    <property type="evidence" value="ECO:0007669"/>
    <property type="project" value="TreeGrafter"/>
</dbReference>
<keyword evidence="4 9" id="KW-0689">Ribosomal protein</keyword>
<dbReference type="Pfam" id="PF00444">
    <property type="entry name" value="Ribosomal_L36"/>
    <property type="match status" value="1"/>
</dbReference>
<name>A0A151JCM5_9HYME</name>
<dbReference type="GO" id="GO:0006412">
    <property type="term" value="P:translation"/>
    <property type="evidence" value="ECO:0007669"/>
    <property type="project" value="InterPro"/>
</dbReference>
<evidence type="ECO:0000256" key="7">
    <source>
        <dbReference type="ARBA" id="ARBA00035239"/>
    </source>
</evidence>
<dbReference type="PANTHER" id="PTHR46909">
    <property type="entry name" value="39S RIBOSOMAL PROTEIN L36, MITOCHONDRIAL"/>
    <property type="match status" value="1"/>
</dbReference>